<dbReference type="EMBL" id="CAKJTJ010000005">
    <property type="protein sequence ID" value="CAG9620658.1"/>
    <property type="molecule type" value="Genomic_DNA"/>
</dbReference>
<evidence type="ECO:0000313" key="3">
    <source>
        <dbReference type="Proteomes" id="UP000789833"/>
    </source>
</evidence>
<dbReference type="Gene3D" id="1.10.1740.10">
    <property type="match status" value="1"/>
</dbReference>
<comment type="caution">
    <text evidence="2">The sequence shown here is derived from an EMBL/GenBank/DDBJ whole genome shotgun (WGS) entry which is preliminary data.</text>
</comment>
<keyword evidence="3" id="KW-1185">Reference proteome</keyword>
<evidence type="ECO:0000313" key="2">
    <source>
        <dbReference type="EMBL" id="CAG9620658.1"/>
    </source>
</evidence>
<dbReference type="Proteomes" id="UP000789833">
    <property type="component" value="Unassembled WGS sequence"/>
</dbReference>
<dbReference type="RefSeq" id="WP_230500569.1">
    <property type="nucleotide sequence ID" value="NZ_CAKJTJ010000005.1"/>
</dbReference>
<feature type="domain" description="RNA polymerase sigma-70 region 2" evidence="1">
    <location>
        <begin position="21"/>
        <end position="60"/>
    </location>
</feature>
<sequence length="60" mass="7275">MEKRHLVERARNGDEEAFFILISMHKEQLYRIALSYLKNKFEALEAIQEVTYRAYKNIKK</sequence>
<dbReference type="Pfam" id="PF04542">
    <property type="entry name" value="Sigma70_r2"/>
    <property type="match status" value="1"/>
</dbReference>
<proteinExistence type="predicted"/>
<dbReference type="SUPFAM" id="SSF88946">
    <property type="entry name" value="Sigma2 domain of RNA polymerase sigma factors"/>
    <property type="match status" value="1"/>
</dbReference>
<organism evidence="2 3">
    <name type="scientific">Sutcliffiella rhizosphaerae</name>
    <dbReference type="NCBI Taxonomy" id="2880967"/>
    <lineage>
        <taxon>Bacteria</taxon>
        <taxon>Bacillati</taxon>
        <taxon>Bacillota</taxon>
        <taxon>Bacilli</taxon>
        <taxon>Bacillales</taxon>
        <taxon>Bacillaceae</taxon>
        <taxon>Sutcliffiella</taxon>
    </lineage>
</organism>
<gene>
    <name evidence="2" type="ORF">BACCIP111883_01427</name>
</gene>
<name>A0ABM8YLD2_9BACI</name>
<protein>
    <recommendedName>
        <fullName evidence="1">RNA polymerase sigma-70 region 2 domain-containing protein</fullName>
    </recommendedName>
</protein>
<dbReference type="InterPro" id="IPR013325">
    <property type="entry name" value="RNA_pol_sigma_r2"/>
</dbReference>
<reference evidence="2 3" key="1">
    <citation type="submission" date="2021-10" db="EMBL/GenBank/DDBJ databases">
        <authorList>
            <person name="Criscuolo A."/>
        </authorList>
    </citation>
    <scope>NUCLEOTIDE SEQUENCE [LARGE SCALE GENOMIC DNA]</scope>
    <source>
        <strain evidence="3">CIP 111883</strain>
    </source>
</reference>
<evidence type="ECO:0000259" key="1">
    <source>
        <dbReference type="Pfam" id="PF04542"/>
    </source>
</evidence>
<accession>A0ABM8YLD2</accession>
<dbReference type="InterPro" id="IPR007627">
    <property type="entry name" value="RNA_pol_sigma70_r2"/>
</dbReference>